<dbReference type="AlphaFoldDB" id="A0A6J8A552"/>
<dbReference type="PANTHER" id="PTHR37404:SF1">
    <property type="entry name" value="HCG1796489"/>
    <property type="match status" value="1"/>
</dbReference>
<feature type="compositionally biased region" description="Basic and acidic residues" evidence="1">
    <location>
        <begin position="50"/>
        <end position="71"/>
    </location>
</feature>
<protein>
    <submittedName>
        <fullName evidence="2">Uncharacterized protein</fullName>
    </submittedName>
</protein>
<evidence type="ECO:0000313" key="3">
    <source>
        <dbReference type="Proteomes" id="UP000507470"/>
    </source>
</evidence>
<reference evidence="2 3" key="1">
    <citation type="submission" date="2020-06" db="EMBL/GenBank/DDBJ databases">
        <authorList>
            <person name="Li R."/>
            <person name="Bekaert M."/>
        </authorList>
    </citation>
    <scope>NUCLEOTIDE SEQUENCE [LARGE SCALE GENOMIC DNA]</scope>
    <source>
        <strain evidence="3">wild</strain>
    </source>
</reference>
<accession>A0A6J8A552</accession>
<feature type="region of interest" description="Disordered" evidence="1">
    <location>
        <begin position="45"/>
        <end position="73"/>
    </location>
</feature>
<sequence>MSFKEIKYEPRQDWQQTSTGVGHHHRPGYYFPDSEFQTLIREPLPPPLAKQDEVTRDQHFETTTGKAHDNKYPYGPFHNTVHTKAPGHWKVNYIKDLAEKLDKGGWRKPLSAGNQMSETKEEFRNKAGVRQKYHFDDAAGLNIPQTYTQWDHHVEGPSKYGQGSTQNPKLQAKPFYVRDQGVLTLMDPYLTTTQKDHRSFKPDELKKYPKKDVATYWDCEDYPKAWGHGNKHNPVPKDNVRREQLPMIDPTWFKSRTKIPRQPKALLPVPHGGLKSLYTESFIQPTDVKAKENFYCPVDTPWVLPPPGTKSVMTAPKMYNTEYQNVGSGNPVTV</sequence>
<gene>
    <name evidence="2" type="ORF">MCOR_3447</name>
</gene>
<keyword evidence="3" id="KW-1185">Reference proteome</keyword>
<dbReference type="EMBL" id="CACVKT020000585">
    <property type="protein sequence ID" value="CAC5361247.1"/>
    <property type="molecule type" value="Genomic_DNA"/>
</dbReference>
<feature type="compositionally biased region" description="Basic and acidic residues" evidence="1">
    <location>
        <begin position="1"/>
        <end position="12"/>
    </location>
</feature>
<proteinExistence type="predicted"/>
<dbReference type="PANTHER" id="PTHR37404">
    <property type="entry name" value="HCG1796489"/>
    <property type="match status" value="1"/>
</dbReference>
<dbReference type="InterPro" id="IPR053347">
    <property type="entry name" value="Axonemal_MT_stabilizer"/>
</dbReference>
<evidence type="ECO:0000313" key="2">
    <source>
        <dbReference type="EMBL" id="CAC5361247.1"/>
    </source>
</evidence>
<organism evidence="2 3">
    <name type="scientific">Mytilus coruscus</name>
    <name type="common">Sea mussel</name>
    <dbReference type="NCBI Taxonomy" id="42192"/>
    <lineage>
        <taxon>Eukaryota</taxon>
        <taxon>Metazoa</taxon>
        <taxon>Spiralia</taxon>
        <taxon>Lophotrochozoa</taxon>
        <taxon>Mollusca</taxon>
        <taxon>Bivalvia</taxon>
        <taxon>Autobranchia</taxon>
        <taxon>Pteriomorphia</taxon>
        <taxon>Mytilida</taxon>
        <taxon>Mytiloidea</taxon>
        <taxon>Mytilidae</taxon>
        <taxon>Mytilinae</taxon>
        <taxon>Mytilus</taxon>
    </lineage>
</organism>
<name>A0A6J8A552_MYTCO</name>
<dbReference type="OrthoDB" id="382863at2759"/>
<dbReference type="Proteomes" id="UP000507470">
    <property type="component" value="Unassembled WGS sequence"/>
</dbReference>
<feature type="region of interest" description="Disordered" evidence="1">
    <location>
        <begin position="1"/>
        <end position="27"/>
    </location>
</feature>
<evidence type="ECO:0000256" key="1">
    <source>
        <dbReference type="SAM" id="MobiDB-lite"/>
    </source>
</evidence>